<dbReference type="Proteomes" id="UP000317245">
    <property type="component" value="Segment"/>
</dbReference>
<dbReference type="InterPro" id="IPR043018">
    <property type="entry name" value="Poxvirus_sf"/>
</dbReference>
<proteinExistence type="predicted"/>
<gene>
    <name evidence="1" type="ORF">LW009</name>
</gene>
<sequence>MYTKNKFKIFTKYITFLFSINEKKVKYFLNKVFYLSNYDYTKDDITKIVLKNSNKFTFTMIKVISEYVLNENDYKKVIKELKIDGEYYADFYPFIKSKSFKHINSMKKVNFNDMMENYFMVRKMKNTKRIGKIYTEFLTYDTMAVNYYGVDYINKIISKLRLSKTHYCFSLYEKNENNIIDITTIKCMIGLISIISSHDKGKYPSFYIFFDEISHFKRKEFEKYICDRFP</sequence>
<organism evidence="1">
    <name type="scientific">Lumpy skin disease virus</name>
    <name type="common">LSDV</name>
    <dbReference type="NCBI Taxonomy" id="59509"/>
    <lineage>
        <taxon>Viruses</taxon>
        <taxon>Varidnaviria</taxon>
        <taxon>Bamfordvirae</taxon>
        <taxon>Nucleocytoviricota</taxon>
        <taxon>Pokkesviricetes</taxon>
        <taxon>Chitovirales</taxon>
        <taxon>Poxviridae</taxon>
        <taxon>Chordopoxvirinae</taxon>
        <taxon>Capripoxvirus</taxon>
        <taxon>Capripoxvirus lumpyskinpox</taxon>
    </lineage>
</organism>
<dbReference type="InterPro" id="IPR022819">
    <property type="entry name" value="Poxvirus_Bcl-2-like"/>
</dbReference>
<dbReference type="Gene3D" id="1.10.437.20">
    <property type="entry name" value="dsDNA poxvirus"/>
    <property type="match status" value="1"/>
</dbReference>
<accession>A0A3G4YIY5</accession>
<evidence type="ECO:0000313" key="1">
    <source>
        <dbReference type="EMBL" id="AYV61141.1"/>
    </source>
</evidence>
<dbReference type="Pfam" id="PF06227">
    <property type="entry name" value="Poxv_Bcl-2-like"/>
    <property type="match status" value="1"/>
</dbReference>
<reference evidence="1" key="1">
    <citation type="submission" date="2018-07" db="EMBL/GenBank/DDBJ databases">
        <title>Analysis and insights into recombination signals in the lumpy skin disease virus recovered in Russia.</title>
        <authorList>
            <person name="Sprygin A."/>
            <person name="Babin Y."/>
            <person name="Byadovskaya O."/>
            <person name="Pestova Y."/>
            <person name="van Schalkwyk A."/>
            <person name="Kononova S."/>
            <person name="Shumilova I."/>
            <person name="Nesterov A."/>
            <person name="Wallace D."/>
            <person name="Kononov A."/>
        </authorList>
    </citation>
    <scope>NUCLEOTIDE SEQUENCE [LARGE SCALE GENOMIC DNA]</scope>
    <source>
        <strain evidence="1">LSDV/Russia/Saratov/2017</strain>
    </source>
</reference>
<dbReference type="EMBL" id="MH646674">
    <property type="protein sequence ID" value="AYV61141.1"/>
    <property type="molecule type" value="Genomic_DNA"/>
</dbReference>
<organismHost>
    <name type="scientific">Bos taurus</name>
    <name type="common">Bovine</name>
    <dbReference type="NCBI Taxonomy" id="9913"/>
</organismHost>
<protein>
    <submittedName>
        <fullName evidence="1">Putative alpha amanitin-sensitive protein</fullName>
    </submittedName>
</protein>
<name>A0A3G4YIY5_LSDV</name>